<keyword evidence="2" id="KW-1185">Reference proteome</keyword>
<proteinExistence type="predicted"/>
<organism evidence="1 2">
    <name type="scientific">Erythrobacter litoralis (strain HTCC2594)</name>
    <dbReference type="NCBI Taxonomy" id="314225"/>
    <lineage>
        <taxon>Bacteria</taxon>
        <taxon>Pseudomonadati</taxon>
        <taxon>Pseudomonadota</taxon>
        <taxon>Alphaproteobacteria</taxon>
        <taxon>Sphingomonadales</taxon>
        <taxon>Erythrobacteraceae</taxon>
        <taxon>Erythrobacter/Porphyrobacter group</taxon>
        <taxon>Erythrobacter</taxon>
    </lineage>
</organism>
<dbReference type="HOGENOM" id="CLU_2537398_0_0_5"/>
<dbReference type="KEGG" id="eli:ELI_15030"/>
<dbReference type="AlphaFoldDB" id="Q2N5E3"/>
<evidence type="ECO:0000313" key="1">
    <source>
        <dbReference type="EMBL" id="ABC65098.1"/>
    </source>
</evidence>
<evidence type="ECO:0000313" key="2">
    <source>
        <dbReference type="Proteomes" id="UP000008808"/>
    </source>
</evidence>
<sequence>MAVCCGIGVDDSKLLTAAIVKIAGPWGVIDMKLGPSIEVLLCDLFNRFRVGAGINVATISVQENAKELPPTMSRSGALSVRVL</sequence>
<accession>Q2N5E3</accession>
<reference evidence="2" key="1">
    <citation type="journal article" date="2009" name="J. Bacteriol.">
        <title>Complete genome sequence of Erythrobacter litoralis HTCC2594.</title>
        <authorList>
            <person name="Oh H.M."/>
            <person name="Giovannoni S.J."/>
            <person name="Ferriera S."/>
            <person name="Johnson J."/>
            <person name="Cho J.C."/>
        </authorList>
    </citation>
    <scope>NUCLEOTIDE SEQUENCE [LARGE SCALE GENOMIC DNA]</scope>
    <source>
        <strain evidence="2">HTCC2594</strain>
    </source>
</reference>
<protein>
    <submittedName>
        <fullName evidence="1">Uncharacterized protein</fullName>
    </submittedName>
</protein>
<dbReference type="EMBL" id="CP000157">
    <property type="protein sequence ID" value="ABC65098.1"/>
    <property type="molecule type" value="Genomic_DNA"/>
</dbReference>
<gene>
    <name evidence="1" type="ordered locus">ELI_15030</name>
</gene>
<name>Q2N5E3_ERYLH</name>
<dbReference type="Proteomes" id="UP000008808">
    <property type="component" value="Chromosome"/>
</dbReference>